<organism evidence="1 2">
    <name type="scientific">Streptomyces guryensis</name>
    <dbReference type="NCBI Taxonomy" id="2886947"/>
    <lineage>
        <taxon>Bacteria</taxon>
        <taxon>Bacillati</taxon>
        <taxon>Actinomycetota</taxon>
        <taxon>Actinomycetes</taxon>
        <taxon>Kitasatosporales</taxon>
        <taxon>Streptomycetaceae</taxon>
        <taxon>Streptomyces</taxon>
    </lineage>
</organism>
<dbReference type="AlphaFoldDB" id="A0A9Q3VKK2"/>
<dbReference type="EMBL" id="JAJSBI010000001">
    <property type="protein sequence ID" value="MCD9872736.1"/>
    <property type="molecule type" value="Genomic_DNA"/>
</dbReference>
<proteinExistence type="predicted"/>
<evidence type="ECO:0000313" key="1">
    <source>
        <dbReference type="EMBL" id="MCD9872736.1"/>
    </source>
</evidence>
<reference evidence="1" key="1">
    <citation type="submission" date="2021-12" db="EMBL/GenBank/DDBJ databases">
        <authorList>
            <person name="Lee J.-H."/>
            <person name="Kim S.-B."/>
        </authorList>
    </citation>
    <scope>NUCLEOTIDE SEQUENCE</scope>
    <source>
        <strain evidence="1">NR30</strain>
    </source>
</reference>
<keyword evidence="2" id="KW-1185">Reference proteome</keyword>
<comment type="caution">
    <text evidence="1">The sequence shown here is derived from an EMBL/GenBank/DDBJ whole genome shotgun (WGS) entry which is preliminary data.</text>
</comment>
<protein>
    <submittedName>
        <fullName evidence="1">Uncharacterized protein</fullName>
    </submittedName>
</protein>
<dbReference type="RefSeq" id="WP_232646668.1">
    <property type="nucleotide sequence ID" value="NZ_JAJSBI010000001.1"/>
</dbReference>
<accession>A0A9Q3VKK2</accession>
<evidence type="ECO:0000313" key="2">
    <source>
        <dbReference type="Proteomes" id="UP001108029"/>
    </source>
</evidence>
<dbReference type="Proteomes" id="UP001108029">
    <property type="component" value="Unassembled WGS sequence"/>
</dbReference>
<gene>
    <name evidence="1" type="ORF">LJ657_03440</name>
</gene>
<name>A0A9Q3VKK2_9ACTN</name>
<sequence length="50" mass="5472">MTTTTQPIPRRNLNGDGFRTFCQDDTGGYTAFCLMVCWATGEPLTPTPST</sequence>